<protein>
    <submittedName>
        <fullName evidence="5">Uncharacterized protein</fullName>
    </submittedName>
</protein>
<keyword evidence="2" id="KW-0805">Transcription regulation</keyword>
<evidence type="ECO:0000256" key="4">
    <source>
        <dbReference type="SAM" id="MobiDB-lite"/>
    </source>
</evidence>
<evidence type="ECO:0000313" key="5">
    <source>
        <dbReference type="EMBL" id="CAK9327486.1"/>
    </source>
</evidence>
<dbReference type="EMBL" id="OZ021742">
    <property type="protein sequence ID" value="CAK9327486.1"/>
    <property type="molecule type" value="Genomic_DNA"/>
</dbReference>
<feature type="region of interest" description="Disordered" evidence="4">
    <location>
        <begin position="335"/>
        <end position="359"/>
    </location>
</feature>
<feature type="compositionally biased region" description="Basic residues" evidence="4">
    <location>
        <begin position="1"/>
        <end position="13"/>
    </location>
</feature>
<dbReference type="Proteomes" id="UP001642487">
    <property type="component" value="Chromosome 8"/>
</dbReference>
<keyword evidence="6" id="KW-1185">Reference proteome</keyword>
<name>A0ABP0Z851_9ROSI</name>
<feature type="region of interest" description="Disordered" evidence="4">
    <location>
        <begin position="1"/>
        <end position="73"/>
    </location>
</feature>
<feature type="compositionally biased region" description="Basic and acidic residues" evidence="4">
    <location>
        <begin position="20"/>
        <end position="29"/>
    </location>
</feature>
<organism evidence="5 6">
    <name type="scientific">Citrullus colocynthis</name>
    <name type="common">colocynth</name>
    <dbReference type="NCBI Taxonomy" id="252529"/>
    <lineage>
        <taxon>Eukaryota</taxon>
        <taxon>Viridiplantae</taxon>
        <taxon>Streptophyta</taxon>
        <taxon>Embryophyta</taxon>
        <taxon>Tracheophyta</taxon>
        <taxon>Spermatophyta</taxon>
        <taxon>Magnoliopsida</taxon>
        <taxon>eudicotyledons</taxon>
        <taxon>Gunneridae</taxon>
        <taxon>Pentapetalae</taxon>
        <taxon>rosids</taxon>
        <taxon>fabids</taxon>
        <taxon>Cucurbitales</taxon>
        <taxon>Cucurbitaceae</taxon>
        <taxon>Benincaseae</taxon>
        <taxon>Citrullus</taxon>
    </lineage>
</organism>
<feature type="compositionally biased region" description="Gly residues" evidence="4">
    <location>
        <begin position="30"/>
        <end position="39"/>
    </location>
</feature>
<evidence type="ECO:0000256" key="3">
    <source>
        <dbReference type="ARBA" id="ARBA00023163"/>
    </source>
</evidence>
<gene>
    <name evidence="5" type="ORF">CITCOLO1_LOCUS19866</name>
</gene>
<accession>A0ABP0Z851</accession>
<proteinExistence type="predicted"/>
<keyword evidence="1" id="KW-0678">Repressor</keyword>
<dbReference type="PANTHER" id="PTHR33388:SF1">
    <property type="entry name" value="PROTEIN SPEAR2"/>
    <property type="match status" value="1"/>
</dbReference>
<dbReference type="PANTHER" id="PTHR33388">
    <property type="entry name" value="OS01G0212500 PROTEIN"/>
    <property type="match status" value="1"/>
</dbReference>
<feature type="compositionally biased region" description="Pro residues" evidence="4">
    <location>
        <begin position="52"/>
        <end position="73"/>
    </location>
</feature>
<evidence type="ECO:0000256" key="2">
    <source>
        <dbReference type="ARBA" id="ARBA00023015"/>
    </source>
</evidence>
<dbReference type="InterPro" id="IPR040356">
    <property type="entry name" value="SPEAR"/>
</dbReference>
<reference evidence="5 6" key="1">
    <citation type="submission" date="2024-03" db="EMBL/GenBank/DDBJ databases">
        <authorList>
            <person name="Gkanogiannis A."/>
            <person name="Becerra Lopez-Lavalle L."/>
        </authorList>
    </citation>
    <scope>NUCLEOTIDE SEQUENCE [LARGE SCALE GENOMIC DNA]</scope>
</reference>
<sequence length="371" mass="40329">MKKTQAKRQRIPRRGPGVAELEKILKEQEGGGGDGGAGQGHDSFITQFQDISPPPSLNPPRPPPPPPPPPLVPIITPPRDYASWSNNLPLFPPLEFIPPPLPTTAASSAKKPLFPTTRISDSQLNFPPHFFPSFQYSASSLNLEYCNSMVNINPGSASSYPSATSSAARYFRQIEHPSSQISTDFNNIWTSPEEQEKMVSAKRVRPFLEESHREGNVESRGPILTIMATKDSSPSSSSSMEMNPSPFHFDSNFRGTKRGFGGQLMSSIKRSSGSYQLAEDNNLMVLGSSSSSAPNEIAPFNFHLPQETMEASQHRDEGGCASDYYKVTFNSSFYESNSNSKGNKDITIGSKAGAGAEAEAEAEGIDLNLKL</sequence>
<evidence type="ECO:0000256" key="1">
    <source>
        <dbReference type="ARBA" id="ARBA00022491"/>
    </source>
</evidence>
<keyword evidence="3" id="KW-0804">Transcription</keyword>
<evidence type="ECO:0000313" key="6">
    <source>
        <dbReference type="Proteomes" id="UP001642487"/>
    </source>
</evidence>